<feature type="non-terminal residue" evidence="1">
    <location>
        <position position="1"/>
    </location>
</feature>
<accession>A0A382GDL9</accession>
<reference evidence="1" key="1">
    <citation type="submission" date="2018-05" db="EMBL/GenBank/DDBJ databases">
        <authorList>
            <person name="Lanie J.A."/>
            <person name="Ng W.-L."/>
            <person name="Kazmierczak K.M."/>
            <person name="Andrzejewski T.M."/>
            <person name="Davidsen T.M."/>
            <person name="Wayne K.J."/>
            <person name="Tettelin H."/>
            <person name="Glass J.I."/>
            <person name="Rusch D."/>
            <person name="Podicherti R."/>
            <person name="Tsui H.-C.T."/>
            <person name="Winkler M.E."/>
        </authorList>
    </citation>
    <scope>NUCLEOTIDE SEQUENCE</scope>
</reference>
<sequence length="498" mass="56509">SLSSLPDGQAEKVLNDLAKRGIGYSVNWNHGSFEASLKEGLRIGDMQQRLGRMVSVHATGCLYSFFDGTEKTQHIDAAGRPFGETSFGGTMGCPFALEHRIPVIQQRVGAFLKQYKAAGVDVDFIFADWEIDGPIEWNDAWASSKRCRRCREHVPGIDDFRKFQAKLRAIRSKLQRIAFGDNVTRYFPEALVGNYAVNPHNGYRYWYDYFEHETPDAPALLDQRARYREWNHEFGHCGYTFAMPVVYTWYPTFGWYDFEPKDYRWFYNMLLVTSNAGQHTSQRTPIIPFVHWHTTAPPDNPDPSVEQFSRENYQELLWHTLLRGHDTFFLWCTGPELATEIQLVHEVYRESLQYSGFIDRGVPIEFDVPSKPGPVVSGLRLGNRVLARRTDFGTRTGNETLAVAGGGEVSVAAKRGVQILTVEQKSRHPGILSDHNGRLRFPIGFYEFPGEKEKLQRMAESGINLVRCSNRASLDSAHAQGMMGWVPLSVQQGATPGL</sequence>
<organism evidence="1">
    <name type="scientific">marine metagenome</name>
    <dbReference type="NCBI Taxonomy" id="408172"/>
    <lineage>
        <taxon>unclassified sequences</taxon>
        <taxon>metagenomes</taxon>
        <taxon>ecological metagenomes</taxon>
    </lineage>
</organism>
<protein>
    <recommendedName>
        <fullName evidence="2">Glycoside hydrolase family 42 N-terminal domain-containing protein</fullName>
    </recommendedName>
</protein>
<dbReference type="EMBL" id="UINC01054836">
    <property type="protein sequence ID" value="SVB73019.1"/>
    <property type="molecule type" value="Genomic_DNA"/>
</dbReference>
<name>A0A382GDL9_9ZZZZ</name>
<feature type="non-terminal residue" evidence="1">
    <location>
        <position position="498"/>
    </location>
</feature>
<evidence type="ECO:0008006" key="2">
    <source>
        <dbReference type="Google" id="ProtNLM"/>
    </source>
</evidence>
<proteinExistence type="predicted"/>
<gene>
    <name evidence="1" type="ORF">METZ01_LOCUS225873</name>
</gene>
<evidence type="ECO:0000313" key="1">
    <source>
        <dbReference type="EMBL" id="SVB73019.1"/>
    </source>
</evidence>
<dbReference type="AlphaFoldDB" id="A0A382GDL9"/>